<organism evidence="2 3">
    <name type="scientific">Brevibacterium jeotgali</name>
    <dbReference type="NCBI Taxonomy" id="1262550"/>
    <lineage>
        <taxon>Bacteria</taxon>
        <taxon>Bacillati</taxon>
        <taxon>Actinomycetota</taxon>
        <taxon>Actinomycetes</taxon>
        <taxon>Micrococcales</taxon>
        <taxon>Brevibacteriaceae</taxon>
        <taxon>Brevibacterium</taxon>
    </lineage>
</organism>
<evidence type="ECO:0000313" key="3">
    <source>
        <dbReference type="Proteomes" id="UP000234462"/>
    </source>
</evidence>
<accession>A0A2H1L3T2</accession>
<sequence length="82" mass="8339">MDADNNVVGLLFAGSTDGSTTFANPVATALDELGVDLAVPHEDEPTQSPTVVPEETSGTHITINVPGDHVTINVVVGGEPTS</sequence>
<dbReference type="AlphaFoldDB" id="A0A2H1L3T2"/>
<gene>
    <name evidence="2" type="ORF">BJEO58_01152</name>
</gene>
<name>A0A2H1L3T2_9MICO</name>
<feature type="compositionally biased region" description="Polar residues" evidence="1">
    <location>
        <begin position="46"/>
        <end position="62"/>
    </location>
</feature>
<keyword evidence="3" id="KW-1185">Reference proteome</keyword>
<dbReference type="EMBL" id="FXZM01000004">
    <property type="protein sequence ID" value="SMY11567.1"/>
    <property type="molecule type" value="Genomic_DNA"/>
</dbReference>
<evidence type="ECO:0000313" key="2">
    <source>
        <dbReference type="EMBL" id="SMY11567.1"/>
    </source>
</evidence>
<feature type="region of interest" description="Disordered" evidence="1">
    <location>
        <begin position="42"/>
        <end position="64"/>
    </location>
</feature>
<reference evidence="3" key="1">
    <citation type="submission" date="2017-03" db="EMBL/GenBank/DDBJ databases">
        <authorList>
            <person name="Monnet C."/>
        </authorList>
    </citation>
    <scope>NUCLEOTIDE SEQUENCE [LARGE SCALE GENOMIC DNA]</scope>
    <source>
        <strain evidence="3">SJ5-8</strain>
    </source>
</reference>
<proteinExistence type="predicted"/>
<dbReference type="Proteomes" id="UP000234462">
    <property type="component" value="Unassembled WGS sequence"/>
</dbReference>
<protein>
    <submittedName>
        <fullName evidence="2">Uncharacterized protein</fullName>
    </submittedName>
</protein>
<evidence type="ECO:0000256" key="1">
    <source>
        <dbReference type="SAM" id="MobiDB-lite"/>
    </source>
</evidence>